<evidence type="ECO:0000313" key="1">
    <source>
        <dbReference type="EMBL" id="RYQ95392.1"/>
    </source>
</evidence>
<dbReference type="SUPFAM" id="SSF56219">
    <property type="entry name" value="DNase I-like"/>
    <property type="match status" value="1"/>
</dbReference>
<protein>
    <recommendedName>
        <fullName evidence="3">Endonuclease/exonuclease/phosphatase domain-containing protein</fullName>
    </recommendedName>
</protein>
<dbReference type="EMBL" id="SDMP01000018">
    <property type="protein sequence ID" value="RYQ95392.1"/>
    <property type="molecule type" value="Genomic_DNA"/>
</dbReference>
<keyword evidence="2" id="KW-1185">Reference proteome</keyword>
<dbReference type="PANTHER" id="PTHR33710:SF71">
    <property type="entry name" value="ENDONUCLEASE_EXONUCLEASE_PHOSPHATASE DOMAIN-CONTAINING PROTEIN"/>
    <property type="match status" value="1"/>
</dbReference>
<dbReference type="PANTHER" id="PTHR33710">
    <property type="entry name" value="BNAC02G09200D PROTEIN"/>
    <property type="match status" value="1"/>
</dbReference>
<dbReference type="AlphaFoldDB" id="A0A444Y0F7"/>
<organism evidence="1 2">
    <name type="scientific">Arachis hypogaea</name>
    <name type="common">Peanut</name>
    <dbReference type="NCBI Taxonomy" id="3818"/>
    <lineage>
        <taxon>Eukaryota</taxon>
        <taxon>Viridiplantae</taxon>
        <taxon>Streptophyta</taxon>
        <taxon>Embryophyta</taxon>
        <taxon>Tracheophyta</taxon>
        <taxon>Spermatophyta</taxon>
        <taxon>Magnoliopsida</taxon>
        <taxon>eudicotyledons</taxon>
        <taxon>Gunneridae</taxon>
        <taxon>Pentapetalae</taxon>
        <taxon>rosids</taxon>
        <taxon>fabids</taxon>
        <taxon>Fabales</taxon>
        <taxon>Fabaceae</taxon>
        <taxon>Papilionoideae</taxon>
        <taxon>50 kb inversion clade</taxon>
        <taxon>dalbergioids sensu lato</taxon>
        <taxon>Dalbergieae</taxon>
        <taxon>Pterocarpus clade</taxon>
        <taxon>Arachis</taxon>
    </lineage>
</organism>
<evidence type="ECO:0000313" key="2">
    <source>
        <dbReference type="Proteomes" id="UP000289738"/>
    </source>
</evidence>
<dbReference type="Proteomes" id="UP000289738">
    <property type="component" value="Chromosome B08"/>
</dbReference>
<comment type="caution">
    <text evidence="1">The sequence shown here is derived from an EMBL/GenBank/DDBJ whole genome shotgun (WGS) entry which is preliminary data.</text>
</comment>
<dbReference type="Gene3D" id="3.60.10.10">
    <property type="entry name" value="Endonuclease/exonuclease/phosphatase"/>
    <property type="match status" value="1"/>
</dbReference>
<accession>A0A444Y0F7</accession>
<reference evidence="1 2" key="1">
    <citation type="submission" date="2019-01" db="EMBL/GenBank/DDBJ databases">
        <title>Sequencing of cultivated peanut Arachis hypogaea provides insights into genome evolution and oil improvement.</title>
        <authorList>
            <person name="Chen X."/>
        </authorList>
    </citation>
    <scope>NUCLEOTIDE SEQUENCE [LARGE SCALE GENOMIC DNA]</scope>
    <source>
        <strain evidence="2">cv. Fuhuasheng</strain>
        <tissue evidence="1">Leaves</tissue>
    </source>
</reference>
<name>A0A444Y0F7_ARAHY</name>
<dbReference type="InterPro" id="IPR036691">
    <property type="entry name" value="Endo/exonu/phosph_ase_sf"/>
</dbReference>
<gene>
    <name evidence="1" type="ORF">Ahy_B08g090662</name>
</gene>
<proteinExistence type="predicted"/>
<sequence length="265" mass="31377">MAGDWLVAGDFNEIKEASEKKGGAAVNIRACNIFSNWINSCRLIDLGFVGPRFTWKGPKWEGQDRVFKRLDRALSNHFWRTRFHKATTEVLTRTNSDHHPILIQNVKLINGEGKKPFRFEAMWTHHPDFQHCLKDSWNRDNTLPSALRNLKNDLLKWNKDIFGNIFKANRTILNRITGIQRSASYGNNPFLEELEQKLNKELNDILDREKTFWMQKSRQNWIIEGDRNTRYYHTKTIVRRGKNKILKLRDTNENWIEDEDTLKTH</sequence>
<evidence type="ECO:0008006" key="3">
    <source>
        <dbReference type="Google" id="ProtNLM"/>
    </source>
</evidence>